<dbReference type="SUPFAM" id="SSF53254">
    <property type="entry name" value="Phosphoglycerate mutase-like"/>
    <property type="match status" value="1"/>
</dbReference>
<keyword evidence="3" id="KW-1185">Reference proteome</keyword>
<dbReference type="Proteomes" id="UP001303407">
    <property type="component" value="Chromosome"/>
</dbReference>
<dbReference type="Pfam" id="PF00300">
    <property type="entry name" value="His_Phos_1"/>
    <property type="match status" value="1"/>
</dbReference>
<sequence>MEIYLIRHTTPEIGKGVCYGDSDIPLRVTFSLEAEKILSAIPKSFDKVYSSPLQRCTQLAYVISEDITLDNRLKELNFGSWELKKWTDIPHNEIQPWYDDWVNKPTHNGESYQELQNRGISFLEDIPNDYNRIAIVTHAGVIRSLWAYFKNIALKKSFNALVIEYGAVIKIIYRA</sequence>
<dbReference type="EMBL" id="CP134536">
    <property type="protein sequence ID" value="WNH12469.1"/>
    <property type="molecule type" value="Genomic_DNA"/>
</dbReference>
<dbReference type="NCBIfam" id="TIGR03162">
    <property type="entry name" value="ribazole_cobC"/>
    <property type="match status" value="1"/>
</dbReference>
<dbReference type="InterPro" id="IPR029033">
    <property type="entry name" value="His_PPase_superfam"/>
</dbReference>
<dbReference type="InterPro" id="IPR050275">
    <property type="entry name" value="PGM_Phosphatase"/>
</dbReference>
<dbReference type="InterPro" id="IPR013078">
    <property type="entry name" value="His_Pase_superF_clade-1"/>
</dbReference>
<organism evidence="2 3">
    <name type="scientific">Thalassobellus suaedae</name>
    <dbReference type="NCBI Taxonomy" id="3074124"/>
    <lineage>
        <taxon>Bacteria</taxon>
        <taxon>Pseudomonadati</taxon>
        <taxon>Bacteroidota</taxon>
        <taxon>Flavobacteriia</taxon>
        <taxon>Flavobacteriales</taxon>
        <taxon>Flavobacteriaceae</taxon>
        <taxon>Thalassobellus</taxon>
    </lineage>
</organism>
<protein>
    <recommendedName>
        <fullName evidence="1">Alpha-ribazole phosphatase</fullName>
        <ecNumber evidence="1">3.1.3.73</ecNumber>
    </recommendedName>
</protein>
<dbReference type="Gene3D" id="3.40.50.1240">
    <property type="entry name" value="Phosphoglycerate mutase-like"/>
    <property type="match status" value="1"/>
</dbReference>
<dbReference type="PANTHER" id="PTHR48100:SF59">
    <property type="entry name" value="ADENOSYLCOBALAMIN_ALPHA-RIBAZOLE PHOSPHATASE"/>
    <property type="match status" value="1"/>
</dbReference>
<dbReference type="PANTHER" id="PTHR48100">
    <property type="entry name" value="BROAD-SPECIFICITY PHOSPHATASE YOR283W-RELATED"/>
    <property type="match status" value="1"/>
</dbReference>
<dbReference type="RefSeq" id="WP_415862452.1">
    <property type="nucleotide sequence ID" value="NZ_CP134536.1"/>
</dbReference>
<dbReference type="InterPro" id="IPR017578">
    <property type="entry name" value="Ribazole_CobC"/>
</dbReference>
<evidence type="ECO:0000256" key="1">
    <source>
        <dbReference type="NCBIfam" id="TIGR03162"/>
    </source>
</evidence>
<evidence type="ECO:0000313" key="3">
    <source>
        <dbReference type="Proteomes" id="UP001303407"/>
    </source>
</evidence>
<accession>A0ABY9Y2N8</accession>
<dbReference type="EC" id="3.1.3.73" evidence="1"/>
<dbReference type="SMART" id="SM00855">
    <property type="entry name" value="PGAM"/>
    <property type="match status" value="1"/>
</dbReference>
<dbReference type="CDD" id="cd07067">
    <property type="entry name" value="HP_PGM_like"/>
    <property type="match status" value="1"/>
</dbReference>
<gene>
    <name evidence="2" type="primary">cobC</name>
    <name evidence="2" type="ORF">RHP49_16470</name>
</gene>
<reference evidence="2 3" key="1">
    <citation type="submission" date="2023-09" db="EMBL/GenBank/DDBJ databases">
        <title>Thalassobella suaedae gen. nov., sp. nov., a marine bacterium of the family Flavobacteriaceae isolated from a halophyte Suaeda japonica.</title>
        <authorList>
            <person name="Lee S.Y."/>
            <person name="Hwang C.Y."/>
        </authorList>
    </citation>
    <scope>NUCLEOTIDE SEQUENCE [LARGE SCALE GENOMIC DNA]</scope>
    <source>
        <strain evidence="2 3">HL-DH10</strain>
    </source>
</reference>
<dbReference type="PIRSF" id="PIRSF000709">
    <property type="entry name" value="6PFK_2-Ptase"/>
    <property type="match status" value="1"/>
</dbReference>
<evidence type="ECO:0000313" key="2">
    <source>
        <dbReference type="EMBL" id="WNH12469.1"/>
    </source>
</evidence>
<name>A0ABY9Y2N8_9FLAO</name>
<proteinExistence type="predicted"/>